<gene>
    <name evidence="2" type="ORF">U9M48_031108</name>
</gene>
<dbReference type="AlphaFoldDB" id="A0AAQ3X412"/>
<evidence type="ECO:0000313" key="3">
    <source>
        <dbReference type="Proteomes" id="UP001341281"/>
    </source>
</evidence>
<protein>
    <submittedName>
        <fullName evidence="2">Uncharacterized protein</fullName>
    </submittedName>
</protein>
<feature type="compositionally biased region" description="Polar residues" evidence="1">
    <location>
        <begin position="74"/>
        <end position="85"/>
    </location>
</feature>
<evidence type="ECO:0000256" key="1">
    <source>
        <dbReference type="SAM" id="MobiDB-lite"/>
    </source>
</evidence>
<evidence type="ECO:0000313" key="2">
    <source>
        <dbReference type="EMBL" id="WVZ84026.1"/>
    </source>
</evidence>
<organism evidence="2 3">
    <name type="scientific">Paspalum notatum var. saurae</name>
    <dbReference type="NCBI Taxonomy" id="547442"/>
    <lineage>
        <taxon>Eukaryota</taxon>
        <taxon>Viridiplantae</taxon>
        <taxon>Streptophyta</taxon>
        <taxon>Embryophyta</taxon>
        <taxon>Tracheophyta</taxon>
        <taxon>Spermatophyta</taxon>
        <taxon>Magnoliopsida</taxon>
        <taxon>Liliopsida</taxon>
        <taxon>Poales</taxon>
        <taxon>Poaceae</taxon>
        <taxon>PACMAD clade</taxon>
        <taxon>Panicoideae</taxon>
        <taxon>Andropogonodae</taxon>
        <taxon>Paspaleae</taxon>
        <taxon>Paspalinae</taxon>
        <taxon>Paspalum</taxon>
    </lineage>
</organism>
<accession>A0AAQ3X412</accession>
<dbReference type="Proteomes" id="UP001341281">
    <property type="component" value="Chromosome 07"/>
</dbReference>
<feature type="compositionally biased region" description="Acidic residues" evidence="1">
    <location>
        <begin position="54"/>
        <end position="66"/>
    </location>
</feature>
<proteinExistence type="predicted"/>
<feature type="non-terminal residue" evidence="2">
    <location>
        <position position="1"/>
    </location>
</feature>
<dbReference type="EMBL" id="CP144751">
    <property type="protein sequence ID" value="WVZ84026.1"/>
    <property type="molecule type" value="Genomic_DNA"/>
</dbReference>
<sequence length="85" mass="9609">MPYIYRCAYITLCCNANVLLLFQGTVHVMDRMGHIGGRTPFADISNTTIGEGEGGVEENMDPDDDSDWLHRNETYQTLPQRETGR</sequence>
<feature type="region of interest" description="Disordered" evidence="1">
    <location>
        <begin position="44"/>
        <end position="85"/>
    </location>
</feature>
<reference evidence="2 3" key="1">
    <citation type="submission" date="2024-02" db="EMBL/GenBank/DDBJ databases">
        <title>High-quality chromosome-scale genome assembly of Pensacola bahiagrass (Paspalum notatum Flugge var. saurae).</title>
        <authorList>
            <person name="Vega J.M."/>
            <person name="Podio M."/>
            <person name="Orjuela J."/>
            <person name="Siena L.A."/>
            <person name="Pessino S.C."/>
            <person name="Combes M.C."/>
            <person name="Mariac C."/>
            <person name="Albertini E."/>
            <person name="Pupilli F."/>
            <person name="Ortiz J.P.A."/>
            <person name="Leblanc O."/>
        </authorList>
    </citation>
    <scope>NUCLEOTIDE SEQUENCE [LARGE SCALE GENOMIC DNA]</scope>
    <source>
        <strain evidence="2">R1</strain>
        <tissue evidence="2">Leaf</tissue>
    </source>
</reference>
<keyword evidence="3" id="KW-1185">Reference proteome</keyword>
<name>A0AAQ3X412_PASNO</name>